<proteinExistence type="predicted"/>
<keyword evidence="2" id="KW-1185">Reference proteome</keyword>
<evidence type="ECO:0000313" key="2">
    <source>
        <dbReference type="Proteomes" id="UP000679373"/>
    </source>
</evidence>
<accession>A0AB74VAK6</accession>
<evidence type="ECO:0000313" key="1">
    <source>
        <dbReference type="EMBL" id="QUN33468.1"/>
    </source>
</evidence>
<dbReference type="RefSeq" id="WP_173696069.1">
    <property type="nucleotide sequence ID" value="NZ_CP073653.1"/>
</dbReference>
<gene>
    <name evidence="1" type="ORF">KEC93_15990</name>
</gene>
<sequence length="70" mass="8231">MYTQISKDKLQFNIKFNLDWITNLIKDGIIEKYIFTKGEIEIGIHYFNLDIYLGFILDLKLTLGDIISSK</sequence>
<dbReference type="Proteomes" id="UP000679373">
    <property type="component" value="Chromosome"/>
</dbReference>
<name>A0AB74VAK6_CLOBE</name>
<dbReference type="AlphaFoldDB" id="A0AB74VAK6"/>
<organism evidence="1 2">
    <name type="scientific">Clostridium beijerinckii</name>
    <name type="common">Clostridium MP</name>
    <dbReference type="NCBI Taxonomy" id="1520"/>
    <lineage>
        <taxon>Bacteria</taxon>
        <taxon>Bacillati</taxon>
        <taxon>Bacillota</taxon>
        <taxon>Clostridia</taxon>
        <taxon>Eubacteriales</taxon>
        <taxon>Clostridiaceae</taxon>
        <taxon>Clostridium</taxon>
    </lineage>
</organism>
<dbReference type="GeneID" id="66346055"/>
<protein>
    <submittedName>
        <fullName evidence="1">Uncharacterized protein</fullName>
    </submittedName>
</protein>
<dbReference type="EMBL" id="CP073653">
    <property type="protein sequence ID" value="QUN33468.1"/>
    <property type="molecule type" value="Genomic_DNA"/>
</dbReference>
<reference evidence="1" key="1">
    <citation type="submission" date="2021-04" db="EMBL/GenBank/DDBJ databases">
        <title>Complete genome sequence of the type strain Clostridium beijerinckii NRRL B-598.</title>
        <authorList>
            <person name="Sedlar K."/>
            <person name="Branska B."/>
            <person name="Bezdicek M."/>
            <person name="Nykrynova M."/>
            <person name="Lengerova M."/>
            <person name="Skutkova H."/>
            <person name="Patakova P."/>
        </authorList>
    </citation>
    <scope>NUCLEOTIDE SEQUENCE</scope>
    <source>
        <strain evidence="1">DSM 791</strain>
    </source>
</reference>